<evidence type="ECO:0000256" key="7">
    <source>
        <dbReference type="ARBA" id="ARBA00022801"/>
    </source>
</evidence>
<dbReference type="SUPFAM" id="SSF53187">
    <property type="entry name" value="Zn-dependent exopeptidases"/>
    <property type="match status" value="1"/>
</dbReference>
<name>A0A1E1WRL9_PECGO</name>
<dbReference type="GO" id="GO:0008270">
    <property type="term" value="F:zinc ion binding"/>
    <property type="evidence" value="ECO:0007669"/>
    <property type="project" value="InterPro"/>
</dbReference>
<dbReference type="GO" id="GO:0004181">
    <property type="term" value="F:metallocarboxypeptidase activity"/>
    <property type="evidence" value="ECO:0007669"/>
    <property type="project" value="InterPro"/>
</dbReference>
<protein>
    <recommendedName>
        <fullName evidence="13">Peptidase M14 domain-containing protein</fullName>
    </recommendedName>
</protein>
<sequence>MTMLVVFLVGFLGLASAGKHDIYAGYTVHGVVIDSLAAQHLLHQLESDLDLDTLQDGAPPDRDAYIMVTPGNNEAFLKKLDENGVKHYVVESNVPRSLEEFDADMMRFHRSRAGREAQPFEYYPRHDEVNEYLEKIAAEYPDLVTLVTAGLSYDGREIKYVKISTTNFEDASKPIYFMDAMIHAREWVTTPVSLYSIHRLVVDRREEDQDLLEGTDWIIYPVVNPDGYEFSHTDERLWRRTRSTNPNPDTECRGADGNRNFDVAFNTTTGVSSNPCSQQYVGAGPFSEVETRYIRDVLHEYLPRIQVYLNIHSHGNWVLFGFGNRTLPANGVQLHHVGAVMGAAIDAVKLPQAPFYRVGNSAMLLYPTSGSAQDYAQHIGVPFSYTLELPGYSYAFQVPVTYIGQITSETWVGIAAQARLAKLHYNDRIRT</sequence>
<feature type="domain" description="Peptidase M14" evidence="13">
    <location>
        <begin position="121"/>
        <end position="421"/>
    </location>
</feature>
<keyword evidence="3" id="KW-0121">Carboxypeptidase</keyword>
<evidence type="ECO:0000259" key="13">
    <source>
        <dbReference type="PROSITE" id="PS52035"/>
    </source>
</evidence>
<feature type="signal peptide" evidence="12">
    <location>
        <begin position="1"/>
        <end position="17"/>
    </location>
</feature>
<keyword evidence="9" id="KW-0482">Metalloprotease</keyword>
<dbReference type="PROSITE" id="PS52035">
    <property type="entry name" value="PEPTIDASE_M14"/>
    <property type="match status" value="1"/>
</dbReference>
<evidence type="ECO:0000256" key="1">
    <source>
        <dbReference type="ARBA" id="ARBA00001947"/>
    </source>
</evidence>
<evidence type="ECO:0000256" key="5">
    <source>
        <dbReference type="ARBA" id="ARBA00022723"/>
    </source>
</evidence>
<dbReference type="FunFam" id="3.40.630.10:FF:000084">
    <property type="entry name" value="Carboxypeptidase B2"/>
    <property type="match status" value="1"/>
</dbReference>
<reference evidence="14" key="1">
    <citation type="submission" date="2015-09" db="EMBL/GenBank/DDBJ databases">
        <title>De novo assembly of Pectinophora gossypiella (Pink Bollworm) gut transcriptome.</title>
        <authorList>
            <person name="Tassone E.E."/>
        </authorList>
    </citation>
    <scope>NUCLEOTIDE SEQUENCE</scope>
</reference>
<dbReference type="Pfam" id="PF00246">
    <property type="entry name" value="Peptidase_M14"/>
    <property type="match status" value="1"/>
</dbReference>
<dbReference type="AlphaFoldDB" id="A0A1E1WRL9"/>
<dbReference type="EMBL" id="GDQN01001497">
    <property type="protein sequence ID" value="JAT89557.1"/>
    <property type="molecule type" value="Transcribed_RNA"/>
</dbReference>
<keyword evidence="10" id="KW-1015">Disulfide bond</keyword>
<dbReference type="OrthoDB" id="3626597at2759"/>
<keyword evidence="6 12" id="KW-0732">Signal</keyword>
<organism evidence="14">
    <name type="scientific">Pectinophora gossypiella</name>
    <name type="common">Cotton pink bollworm</name>
    <name type="synonym">Depressaria gossypiella</name>
    <dbReference type="NCBI Taxonomy" id="13191"/>
    <lineage>
        <taxon>Eukaryota</taxon>
        <taxon>Metazoa</taxon>
        <taxon>Ecdysozoa</taxon>
        <taxon>Arthropoda</taxon>
        <taxon>Hexapoda</taxon>
        <taxon>Insecta</taxon>
        <taxon>Pterygota</taxon>
        <taxon>Neoptera</taxon>
        <taxon>Endopterygota</taxon>
        <taxon>Lepidoptera</taxon>
        <taxon>Glossata</taxon>
        <taxon>Ditrysia</taxon>
        <taxon>Gelechioidea</taxon>
        <taxon>Gelechiidae</taxon>
        <taxon>Apatetrinae</taxon>
        <taxon>Pectinophora</taxon>
    </lineage>
</organism>
<evidence type="ECO:0000256" key="11">
    <source>
        <dbReference type="PROSITE-ProRule" id="PRU01379"/>
    </source>
</evidence>
<dbReference type="InterPro" id="IPR003146">
    <property type="entry name" value="M14A_act_pep"/>
</dbReference>
<dbReference type="GO" id="GO:0005615">
    <property type="term" value="C:extracellular space"/>
    <property type="evidence" value="ECO:0007669"/>
    <property type="project" value="TreeGrafter"/>
</dbReference>
<keyword evidence="8" id="KW-0862">Zinc</keyword>
<accession>A0A1E1WRL9</accession>
<keyword evidence="4" id="KW-0645">Protease</keyword>
<dbReference type="SUPFAM" id="SSF54897">
    <property type="entry name" value="Protease propeptides/inhibitors"/>
    <property type="match status" value="1"/>
</dbReference>
<comment type="similarity">
    <text evidence="2 11">Belongs to the peptidase M14 family.</text>
</comment>
<dbReference type="PRINTS" id="PR00765">
    <property type="entry name" value="CRBOXYPTASEA"/>
</dbReference>
<dbReference type="PANTHER" id="PTHR11705">
    <property type="entry name" value="PROTEASE FAMILY M14 CARBOXYPEPTIDASE A,B"/>
    <property type="match status" value="1"/>
</dbReference>
<evidence type="ECO:0000256" key="2">
    <source>
        <dbReference type="ARBA" id="ARBA00005988"/>
    </source>
</evidence>
<dbReference type="Pfam" id="PF02244">
    <property type="entry name" value="Propep_M14"/>
    <property type="match status" value="1"/>
</dbReference>
<evidence type="ECO:0000256" key="12">
    <source>
        <dbReference type="SAM" id="SignalP"/>
    </source>
</evidence>
<evidence type="ECO:0000256" key="3">
    <source>
        <dbReference type="ARBA" id="ARBA00022645"/>
    </source>
</evidence>
<evidence type="ECO:0000256" key="9">
    <source>
        <dbReference type="ARBA" id="ARBA00023049"/>
    </source>
</evidence>
<dbReference type="SMART" id="SM00631">
    <property type="entry name" value="Zn_pept"/>
    <property type="match status" value="1"/>
</dbReference>
<feature type="active site" description="Proton donor/acceptor" evidence="11">
    <location>
        <position position="388"/>
    </location>
</feature>
<evidence type="ECO:0000256" key="6">
    <source>
        <dbReference type="ARBA" id="ARBA00022729"/>
    </source>
</evidence>
<dbReference type="GO" id="GO:0006508">
    <property type="term" value="P:proteolysis"/>
    <property type="evidence" value="ECO:0007669"/>
    <property type="project" value="UniProtKB-KW"/>
</dbReference>
<dbReference type="Gene3D" id="3.40.630.10">
    <property type="entry name" value="Zn peptidases"/>
    <property type="match status" value="1"/>
</dbReference>
<comment type="cofactor">
    <cofactor evidence="1">
        <name>Zn(2+)</name>
        <dbReference type="ChEBI" id="CHEBI:29105"/>
    </cofactor>
</comment>
<gene>
    <name evidence="14" type="ORF">g.12142</name>
</gene>
<proteinExistence type="inferred from homology"/>
<evidence type="ECO:0000256" key="8">
    <source>
        <dbReference type="ARBA" id="ARBA00022833"/>
    </source>
</evidence>
<evidence type="ECO:0000256" key="4">
    <source>
        <dbReference type="ARBA" id="ARBA00022670"/>
    </source>
</evidence>
<dbReference type="PANTHER" id="PTHR11705:SF140">
    <property type="entry name" value="FI02848P-RELATED"/>
    <property type="match status" value="1"/>
</dbReference>
<evidence type="ECO:0000256" key="10">
    <source>
        <dbReference type="ARBA" id="ARBA00023157"/>
    </source>
</evidence>
<keyword evidence="5" id="KW-0479">Metal-binding</keyword>
<evidence type="ECO:0000313" key="14">
    <source>
        <dbReference type="EMBL" id="JAT89557.1"/>
    </source>
</evidence>
<dbReference type="Gene3D" id="3.30.70.340">
    <property type="entry name" value="Metallocarboxypeptidase-like"/>
    <property type="match status" value="1"/>
</dbReference>
<feature type="chain" id="PRO_5009115535" description="Peptidase M14 domain-containing protein" evidence="12">
    <location>
        <begin position="18"/>
        <end position="431"/>
    </location>
</feature>
<dbReference type="InterPro" id="IPR036990">
    <property type="entry name" value="M14A-like_propep"/>
</dbReference>
<keyword evidence="7" id="KW-0378">Hydrolase</keyword>
<dbReference type="InterPro" id="IPR000834">
    <property type="entry name" value="Peptidase_M14"/>
</dbReference>